<feature type="active site" description="Proton acceptor" evidence="2">
    <location>
        <position position="166"/>
    </location>
</feature>
<reference evidence="4" key="1">
    <citation type="journal article" date="2018" name="Int. J. Syst. Evol. Microbiol.">
        <title>Neptunicella marina gen. nov., sp. nov., isolated from surface seawater.</title>
        <authorList>
            <person name="Liu X."/>
            <person name="Lai Q."/>
            <person name="Du Y."/>
            <person name="Zhang X."/>
            <person name="Liu Z."/>
            <person name="Sun F."/>
            <person name="Shao Z."/>
        </authorList>
    </citation>
    <scope>NUCLEOTIDE SEQUENCE</scope>
    <source>
        <strain evidence="4">S27-2</strain>
    </source>
</reference>
<dbReference type="InterPro" id="IPR002641">
    <property type="entry name" value="PNPLA_dom"/>
</dbReference>
<evidence type="ECO:0000259" key="3">
    <source>
        <dbReference type="PROSITE" id="PS51635"/>
    </source>
</evidence>
<organism evidence="4 5">
    <name type="scientific">Neptunicella marina</name>
    <dbReference type="NCBI Taxonomy" id="2125989"/>
    <lineage>
        <taxon>Bacteria</taxon>
        <taxon>Pseudomonadati</taxon>
        <taxon>Pseudomonadota</taxon>
        <taxon>Gammaproteobacteria</taxon>
        <taxon>Alteromonadales</taxon>
        <taxon>Alteromonadaceae</taxon>
        <taxon>Neptunicella</taxon>
    </lineage>
</organism>
<comment type="caution">
    <text evidence="4">The sequence shown here is derived from an EMBL/GenBank/DDBJ whole genome shotgun (WGS) entry which is preliminary data.</text>
</comment>
<protein>
    <submittedName>
        <fullName evidence="4">Patatin-like phospholipase family protein</fullName>
    </submittedName>
</protein>
<dbReference type="InterPro" id="IPR052580">
    <property type="entry name" value="Lipid_Hydrolase"/>
</dbReference>
<keyword evidence="1 2" id="KW-0443">Lipid metabolism</keyword>
<evidence type="ECO:0000256" key="2">
    <source>
        <dbReference type="PROSITE-ProRule" id="PRU01161"/>
    </source>
</evidence>
<comment type="caution">
    <text evidence="2">Lacks conserved residue(s) required for the propagation of feature annotation.</text>
</comment>
<dbReference type="GO" id="GO:0016787">
    <property type="term" value="F:hydrolase activity"/>
    <property type="evidence" value="ECO:0007669"/>
    <property type="project" value="UniProtKB-UniRule"/>
</dbReference>
<name>A0A8J6LXR5_9ALTE</name>
<dbReference type="RefSeq" id="WP_186506413.1">
    <property type="nucleotide sequence ID" value="NZ_JACNEP010000005.1"/>
</dbReference>
<dbReference type="Gene3D" id="3.40.1090.10">
    <property type="entry name" value="Cytosolic phospholipase A2 catalytic domain"/>
    <property type="match status" value="2"/>
</dbReference>
<accession>A0A8J6LXR5</accession>
<gene>
    <name evidence="4" type="ORF">H8B19_07865</name>
</gene>
<feature type="short sequence motif" description="GXSXG" evidence="2">
    <location>
        <begin position="43"/>
        <end position="47"/>
    </location>
</feature>
<dbReference type="PROSITE" id="PS51635">
    <property type="entry name" value="PNPLA"/>
    <property type="match status" value="1"/>
</dbReference>
<feature type="domain" description="PNPLA" evidence="3">
    <location>
        <begin position="12"/>
        <end position="180"/>
    </location>
</feature>
<dbReference type="GO" id="GO:0016042">
    <property type="term" value="P:lipid catabolic process"/>
    <property type="evidence" value="ECO:0007669"/>
    <property type="project" value="UniProtKB-UniRule"/>
</dbReference>
<dbReference type="AlphaFoldDB" id="A0A8J6LXR5"/>
<feature type="active site" description="Nucleophile" evidence="2">
    <location>
        <position position="45"/>
    </location>
</feature>
<dbReference type="PANTHER" id="PTHR46394">
    <property type="entry name" value="ANNEXIN"/>
    <property type="match status" value="1"/>
</dbReference>
<reference evidence="4" key="2">
    <citation type="submission" date="2020-08" db="EMBL/GenBank/DDBJ databases">
        <authorList>
            <person name="Lai Q."/>
        </authorList>
    </citation>
    <scope>NUCLEOTIDE SEQUENCE</scope>
    <source>
        <strain evidence="4">S27-2</strain>
    </source>
</reference>
<feature type="short sequence motif" description="DGA/G" evidence="2">
    <location>
        <begin position="166"/>
        <end position="168"/>
    </location>
</feature>
<keyword evidence="2" id="KW-0378">Hydrolase</keyword>
<keyword evidence="2" id="KW-0442">Lipid degradation</keyword>
<dbReference type="SUPFAM" id="SSF52151">
    <property type="entry name" value="FabD/lysophospholipase-like"/>
    <property type="match status" value="1"/>
</dbReference>
<keyword evidence="5" id="KW-1185">Reference proteome</keyword>
<dbReference type="Proteomes" id="UP000601768">
    <property type="component" value="Unassembled WGS sequence"/>
</dbReference>
<dbReference type="PANTHER" id="PTHR46394:SF1">
    <property type="entry name" value="PNPLA DOMAIN-CONTAINING PROTEIN"/>
    <property type="match status" value="1"/>
</dbReference>
<evidence type="ECO:0000313" key="5">
    <source>
        <dbReference type="Proteomes" id="UP000601768"/>
    </source>
</evidence>
<dbReference type="Pfam" id="PF01734">
    <property type="entry name" value="Patatin"/>
    <property type="match status" value="1"/>
</dbReference>
<evidence type="ECO:0000256" key="1">
    <source>
        <dbReference type="ARBA" id="ARBA00023098"/>
    </source>
</evidence>
<dbReference type="EMBL" id="JACNEP010000005">
    <property type="protein sequence ID" value="MBC3765789.1"/>
    <property type="molecule type" value="Genomic_DNA"/>
</dbReference>
<dbReference type="InterPro" id="IPR016035">
    <property type="entry name" value="Acyl_Trfase/lysoPLipase"/>
</dbReference>
<proteinExistence type="predicted"/>
<evidence type="ECO:0000313" key="4">
    <source>
        <dbReference type="EMBL" id="MBC3765789.1"/>
    </source>
</evidence>
<sequence length="282" mass="31264">MVYRGQCGKIVPIFSGGGTRLPAHIGILDALCNLNIEFDHIVGVSGGSIVAALYSSGMTTKEIKKLAMNTDFRQFNGYSIWTLIKSGGLCNGEKFEEWIDEQLEGVTFSELHMHLHILATDVNGGGPVVFDKKNTPNLKVSKAVRFSMSIPLVFSFQPYKNHILVDGAILAEDALFEDWAGDGTPVVCFRLRSESEVKNLQPLHWLPIVTYIELLIRTFMSAISREYIQNGYWHNTIVINTGALSSVNFSLSAEQKEALYLVGLNTVQEYLPIKMGLSSNKD</sequence>
<dbReference type="CDD" id="cd07207">
    <property type="entry name" value="Pat_ExoU_VipD_like"/>
    <property type="match status" value="1"/>
</dbReference>